<keyword evidence="1" id="KW-0472">Membrane</keyword>
<protein>
    <submittedName>
        <fullName evidence="2">MSHA biogenesis protein MshN</fullName>
    </submittedName>
</protein>
<dbReference type="SUPFAM" id="SSF48452">
    <property type="entry name" value="TPR-like"/>
    <property type="match status" value="1"/>
</dbReference>
<accession>A0A9X0R4S0</accession>
<evidence type="ECO:0000256" key="1">
    <source>
        <dbReference type="SAM" id="Phobius"/>
    </source>
</evidence>
<evidence type="ECO:0000313" key="2">
    <source>
        <dbReference type="EMBL" id="MBC5849372.1"/>
    </source>
</evidence>
<name>A0A9X0R4S0_VIBME</name>
<dbReference type="EMBL" id="JACRUP010000001">
    <property type="protein sequence ID" value="MBC5849372.1"/>
    <property type="molecule type" value="Genomic_DNA"/>
</dbReference>
<keyword evidence="3" id="KW-1185">Reference proteome</keyword>
<dbReference type="RefSeq" id="WP_187024995.1">
    <property type="nucleotide sequence ID" value="NZ_JACRUP010000001.1"/>
</dbReference>
<evidence type="ECO:0000313" key="3">
    <source>
        <dbReference type="Proteomes" id="UP000615796"/>
    </source>
</evidence>
<organism evidence="2 3">
    <name type="scientific">Vibrio metschnikovii</name>
    <dbReference type="NCBI Taxonomy" id="28172"/>
    <lineage>
        <taxon>Bacteria</taxon>
        <taxon>Pseudomonadati</taxon>
        <taxon>Pseudomonadota</taxon>
        <taxon>Gammaproteobacteria</taxon>
        <taxon>Vibrionales</taxon>
        <taxon>Vibrionaceae</taxon>
        <taxon>Vibrio</taxon>
    </lineage>
</organism>
<dbReference type="Proteomes" id="UP000615796">
    <property type="component" value="Unassembled WGS sequence"/>
</dbReference>
<keyword evidence="1" id="KW-0812">Transmembrane</keyword>
<gene>
    <name evidence="2" type="ORF">H8Q88_00090</name>
</gene>
<proteinExistence type="predicted"/>
<dbReference type="InterPro" id="IPR011990">
    <property type="entry name" value="TPR-like_helical_dom_sf"/>
</dbReference>
<dbReference type="Gene3D" id="1.25.40.10">
    <property type="entry name" value="Tetratricopeptide repeat domain"/>
    <property type="match status" value="2"/>
</dbReference>
<keyword evidence="1" id="KW-1133">Transmembrane helix</keyword>
<comment type="caution">
    <text evidence="2">The sequence shown here is derived from an EMBL/GenBank/DDBJ whole genome shotgun (WGS) entry which is preliminary data.</text>
</comment>
<feature type="transmembrane region" description="Helical" evidence="1">
    <location>
        <begin position="35"/>
        <end position="54"/>
    </location>
</feature>
<dbReference type="AlphaFoldDB" id="A0A9X0R4S0"/>
<sequence>MSVINKALSQLVTKQPNGLAGIERAKVAPVAARPAWVWALAGFAVSVAVGGWAVSWQATSLDASNGQHSLSVTASPRLTENHLEVSMPSSPTQNTQMPAVPVYRVASATRTVSSEVSQSHSAPQTVSAPIAPLPALQERSVPALSGVKTAQATATTVTNVPDIAVAQMSIESVQLTPEQLAHKAVARAERALAHNDFNQAVNGYSEALRHTPLDEGVRQQLAALYYGKGELRKAFDLLQRGMQLNHEGETLRIALARMLLKEDQSQAALTPLAYLPANPSIEYLSLRAAVAQRNRVDDIALQSYRLLAEQEPSNGRWWLGLAITQERLAQWSEAKYAYQQALNHVGLSSQSHLFIRERLQALAHSEEMNLAN</sequence>
<reference evidence="2" key="1">
    <citation type="submission" date="2020-08" db="EMBL/GenBank/DDBJ databases">
        <title>Genome Sequencing and Pan-Genome Analysis of Migratory bird Vibrio Strains, Inner Mongolia.</title>
        <authorList>
            <person name="Zheng L."/>
        </authorList>
    </citation>
    <scope>NUCLEOTIDE SEQUENCE</scope>
    <source>
        <strain evidence="2">M13F</strain>
    </source>
</reference>